<dbReference type="InterPro" id="IPR019963">
    <property type="entry name" value="FL_hydrolase_MqnB"/>
</dbReference>
<comment type="similarity">
    <text evidence="1">Belongs to the PNP/UDP phosphorylase family. Futalosine hydrolase subfamily.</text>
</comment>
<evidence type="ECO:0000313" key="4">
    <source>
        <dbReference type="EMBL" id="EHQ27591.1"/>
    </source>
</evidence>
<dbReference type="EC" id="3.2.2.26" evidence="1 2"/>
<comment type="pathway">
    <text evidence="1">Quinol/quinone metabolism; menaquinone biosynthesis.</text>
</comment>
<dbReference type="RefSeq" id="WP_008508097.1">
    <property type="nucleotide sequence ID" value="NZ_CM001403.1"/>
</dbReference>
<dbReference type="PANTHER" id="PTHR46832:SF2">
    <property type="entry name" value="FUTALOSINE HYDROLASE"/>
    <property type="match status" value="1"/>
</dbReference>
<gene>
    <name evidence="1" type="primary">mqnB</name>
    <name evidence="4" type="ORF">Mucpa_3493</name>
</gene>
<comment type="function">
    <text evidence="1">Catalyzes the hydrolysis of futalosine (FL) to dehypoxanthine futalosine (DHFL) and hypoxanthine, a step in the biosynthesis of menaquinone (MK, vitamin K2).</text>
</comment>
<dbReference type="PANTHER" id="PTHR46832">
    <property type="entry name" value="5'-METHYLTHIOADENOSINE/S-ADENOSYLHOMOCYSTEINE NUCLEOSIDASE"/>
    <property type="match status" value="1"/>
</dbReference>
<dbReference type="GO" id="GO:0009116">
    <property type="term" value="P:nucleoside metabolic process"/>
    <property type="evidence" value="ECO:0007669"/>
    <property type="project" value="InterPro"/>
</dbReference>
<reference evidence="4" key="1">
    <citation type="submission" date="2011-09" db="EMBL/GenBank/DDBJ databases">
        <title>The permanent draft genome of Mucilaginibacter paludis DSM 18603.</title>
        <authorList>
            <consortium name="US DOE Joint Genome Institute (JGI-PGF)"/>
            <person name="Lucas S."/>
            <person name="Han J."/>
            <person name="Lapidus A."/>
            <person name="Bruce D."/>
            <person name="Goodwin L."/>
            <person name="Pitluck S."/>
            <person name="Peters L."/>
            <person name="Kyrpides N."/>
            <person name="Mavromatis K."/>
            <person name="Ivanova N."/>
            <person name="Mikhailova N."/>
            <person name="Held B."/>
            <person name="Detter J.C."/>
            <person name="Tapia R."/>
            <person name="Han C."/>
            <person name="Land M."/>
            <person name="Hauser L."/>
            <person name="Markowitz V."/>
            <person name="Cheng J.-F."/>
            <person name="Hugenholtz P."/>
            <person name="Woyke T."/>
            <person name="Wu D."/>
            <person name="Tindall B."/>
            <person name="Brambilla E."/>
            <person name="Klenk H.-P."/>
            <person name="Eisen J.A."/>
        </authorList>
    </citation>
    <scope>NUCLEOTIDE SEQUENCE [LARGE SCALE GENOMIC DNA]</scope>
    <source>
        <strain evidence="4">DSM 18603</strain>
    </source>
</reference>
<comment type="catalytic activity">
    <reaction evidence="1">
        <text>futalosine + H2O = dehypoxanthine futalosine + hypoxanthine</text>
        <dbReference type="Rhea" id="RHEA:25904"/>
        <dbReference type="ChEBI" id="CHEBI:15377"/>
        <dbReference type="ChEBI" id="CHEBI:17368"/>
        <dbReference type="ChEBI" id="CHEBI:58863"/>
        <dbReference type="ChEBI" id="CHEBI:58864"/>
        <dbReference type="EC" id="3.2.2.26"/>
    </reaction>
</comment>
<organism evidence="4 5">
    <name type="scientific">Mucilaginibacter paludis DSM 18603</name>
    <dbReference type="NCBI Taxonomy" id="714943"/>
    <lineage>
        <taxon>Bacteria</taxon>
        <taxon>Pseudomonadati</taxon>
        <taxon>Bacteroidota</taxon>
        <taxon>Sphingobacteriia</taxon>
        <taxon>Sphingobacteriales</taxon>
        <taxon>Sphingobacteriaceae</taxon>
        <taxon>Mucilaginibacter</taxon>
    </lineage>
</organism>
<sequence length="213" mass="23282">MKNMIKLLIVAATQPEIEPLLSHFDKKRSFDVLITGVGMVPTAYALGNYFTLNQHDLVINLGIAGSFDRSISLGEVVEVVDDDLAELGAEDDQDFIPIEKLGFGKSRYFASATLDQYLEKTALKKTTAITVNTVHGSDASIAKVIKQSAPQLESMEGAAFFYACEKAGVVGLQIRAVSNYVEKRNRDNWKIGLAVKNLNNFAINLINVLANQA</sequence>
<dbReference type="UniPathway" id="UPA00079"/>
<keyword evidence="1" id="KW-0378">Hydrolase</keyword>
<keyword evidence="1" id="KW-0474">Menaquinone biosynthesis</keyword>
<dbReference type="eggNOG" id="COG0775">
    <property type="taxonomic scope" value="Bacteria"/>
</dbReference>
<accession>H1YIP6</accession>
<feature type="domain" description="Nucleoside phosphorylase" evidence="3">
    <location>
        <begin position="34"/>
        <end position="209"/>
    </location>
</feature>
<dbReference type="EMBL" id="CM001403">
    <property type="protein sequence ID" value="EHQ27591.1"/>
    <property type="molecule type" value="Genomic_DNA"/>
</dbReference>
<dbReference type="GO" id="GO:0008782">
    <property type="term" value="F:adenosylhomocysteine nucleosidase activity"/>
    <property type="evidence" value="ECO:0007669"/>
    <property type="project" value="TreeGrafter"/>
</dbReference>
<evidence type="ECO:0000256" key="1">
    <source>
        <dbReference type="HAMAP-Rule" id="MF_00991"/>
    </source>
</evidence>
<dbReference type="NCBIfam" id="TIGR03664">
    <property type="entry name" value="fut_nucase"/>
    <property type="match status" value="1"/>
</dbReference>
<dbReference type="HOGENOM" id="CLU_031248_3_1_10"/>
<dbReference type="CDD" id="cd17766">
    <property type="entry name" value="futalosine_nucleosidase_MqnB"/>
    <property type="match status" value="1"/>
</dbReference>
<name>H1YIP6_9SPHI</name>
<dbReference type="STRING" id="714943.Mucpa_3493"/>
<dbReference type="Proteomes" id="UP000002774">
    <property type="component" value="Chromosome"/>
</dbReference>
<dbReference type="InterPro" id="IPR035994">
    <property type="entry name" value="Nucleoside_phosphorylase_sf"/>
</dbReference>
<dbReference type="Gene3D" id="3.40.50.1580">
    <property type="entry name" value="Nucleoside phosphorylase domain"/>
    <property type="match status" value="1"/>
</dbReference>
<dbReference type="AlphaFoldDB" id="H1YIP6"/>
<dbReference type="GO" id="GO:0019284">
    <property type="term" value="P:L-methionine salvage from S-adenosylmethionine"/>
    <property type="evidence" value="ECO:0007669"/>
    <property type="project" value="TreeGrafter"/>
</dbReference>
<dbReference type="Pfam" id="PF01048">
    <property type="entry name" value="PNP_UDP_1"/>
    <property type="match status" value="1"/>
</dbReference>
<dbReference type="SUPFAM" id="SSF53167">
    <property type="entry name" value="Purine and uridine phosphorylases"/>
    <property type="match status" value="1"/>
</dbReference>
<dbReference type="GO" id="GO:0008930">
    <property type="term" value="F:methylthioadenosine nucleosidase activity"/>
    <property type="evidence" value="ECO:0007669"/>
    <property type="project" value="TreeGrafter"/>
</dbReference>
<keyword evidence="5" id="KW-1185">Reference proteome</keyword>
<protein>
    <recommendedName>
        <fullName evidence="1 2">Futalosine hydrolase</fullName>
        <shortName evidence="1">FL hydrolase</shortName>
        <ecNumber evidence="1 2">3.2.2.26</ecNumber>
    </recommendedName>
    <alternativeName>
        <fullName evidence="1">Futalosine nucleosidase</fullName>
    </alternativeName>
    <alternativeName>
        <fullName evidence="1">Menaquinone biosynthetic enzyme MqnB</fullName>
    </alternativeName>
</protein>
<dbReference type="GO" id="GO:0005829">
    <property type="term" value="C:cytosol"/>
    <property type="evidence" value="ECO:0007669"/>
    <property type="project" value="TreeGrafter"/>
</dbReference>
<dbReference type="HAMAP" id="MF_00991">
    <property type="entry name" value="MqnB"/>
    <property type="match status" value="1"/>
</dbReference>
<proteinExistence type="inferred from homology"/>
<dbReference type="GO" id="GO:0009234">
    <property type="term" value="P:menaquinone biosynthetic process"/>
    <property type="evidence" value="ECO:0007669"/>
    <property type="project" value="UniProtKB-UniRule"/>
</dbReference>
<dbReference type="InterPro" id="IPR000845">
    <property type="entry name" value="Nucleoside_phosphorylase_d"/>
</dbReference>
<evidence type="ECO:0000259" key="3">
    <source>
        <dbReference type="Pfam" id="PF01048"/>
    </source>
</evidence>
<evidence type="ECO:0000256" key="2">
    <source>
        <dbReference type="NCBIfam" id="TIGR03664"/>
    </source>
</evidence>
<evidence type="ECO:0000313" key="5">
    <source>
        <dbReference type="Proteomes" id="UP000002774"/>
    </source>
</evidence>